<evidence type="ECO:0000313" key="2">
    <source>
        <dbReference type="Proteomes" id="UP000265520"/>
    </source>
</evidence>
<name>A0A392SDV4_9FABA</name>
<accession>A0A392SDV4</accession>
<proteinExistence type="predicted"/>
<organism evidence="1 2">
    <name type="scientific">Trifolium medium</name>
    <dbReference type="NCBI Taxonomy" id="97028"/>
    <lineage>
        <taxon>Eukaryota</taxon>
        <taxon>Viridiplantae</taxon>
        <taxon>Streptophyta</taxon>
        <taxon>Embryophyta</taxon>
        <taxon>Tracheophyta</taxon>
        <taxon>Spermatophyta</taxon>
        <taxon>Magnoliopsida</taxon>
        <taxon>eudicotyledons</taxon>
        <taxon>Gunneridae</taxon>
        <taxon>Pentapetalae</taxon>
        <taxon>rosids</taxon>
        <taxon>fabids</taxon>
        <taxon>Fabales</taxon>
        <taxon>Fabaceae</taxon>
        <taxon>Papilionoideae</taxon>
        <taxon>50 kb inversion clade</taxon>
        <taxon>NPAAA clade</taxon>
        <taxon>Hologalegina</taxon>
        <taxon>IRL clade</taxon>
        <taxon>Trifolieae</taxon>
        <taxon>Trifolium</taxon>
    </lineage>
</organism>
<sequence length="30" mass="3226">MYSLGWGAGGEAIIFQIVGSGSRTWIQAIR</sequence>
<dbReference type="EMBL" id="LXQA010363402">
    <property type="protein sequence ID" value="MCI46829.1"/>
    <property type="molecule type" value="Genomic_DNA"/>
</dbReference>
<keyword evidence="2" id="KW-1185">Reference proteome</keyword>
<comment type="caution">
    <text evidence="1">The sequence shown here is derived from an EMBL/GenBank/DDBJ whole genome shotgun (WGS) entry which is preliminary data.</text>
</comment>
<dbReference type="AlphaFoldDB" id="A0A392SDV4"/>
<dbReference type="Proteomes" id="UP000265520">
    <property type="component" value="Unassembled WGS sequence"/>
</dbReference>
<protein>
    <submittedName>
        <fullName evidence="1">Uncharacterized protein</fullName>
    </submittedName>
</protein>
<reference evidence="1 2" key="1">
    <citation type="journal article" date="2018" name="Front. Plant Sci.">
        <title>Red Clover (Trifolium pratense) and Zigzag Clover (T. medium) - A Picture of Genomic Similarities and Differences.</title>
        <authorList>
            <person name="Dluhosova J."/>
            <person name="Istvanek J."/>
            <person name="Nedelnik J."/>
            <person name="Repkova J."/>
        </authorList>
    </citation>
    <scope>NUCLEOTIDE SEQUENCE [LARGE SCALE GENOMIC DNA]</scope>
    <source>
        <strain evidence="2">cv. 10/8</strain>
        <tissue evidence="1">Leaf</tissue>
    </source>
</reference>
<feature type="non-terminal residue" evidence="1">
    <location>
        <position position="30"/>
    </location>
</feature>
<evidence type="ECO:0000313" key="1">
    <source>
        <dbReference type="EMBL" id="MCI46829.1"/>
    </source>
</evidence>